<name>A0AAD9E772_9TELE</name>
<comment type="caution">
    <text evidence="2">The sequence shown here is derived from an EMBL/GenBank/DDBJ whole genome shotgun (WGS) entry which is preliminary data.</text>
</comment>
<sequence length="169" mass="19097">MSHDQYLKGDLSLTITGVDYAKRTSYTCECDGTDLCDVRLQLEYVHPRVSQSVTEVKRNETVTLPCSQTCSGLVKWTVNHKPHDILAQCDQISCQSKERFHMSHDQYLKGDLSLTITDADYTKKGWYNCKCNGTILCDQTLRVHDFSSNVDVITHHGCVLCRQLSGGVF</sequence>
<dbReference type="Proteomes" id="UP001239994">
    <property type="component" value="Unassembled WGS sequence"/>
</dbReference>
<evidence type="ECO:0000313" key="2">
    <source>
        <dbReference type="EMBL" id="KAK1806928.1"/>
    </source>
</evidence>
<dbReference type="InterPro" id="IPR013106">
    <property type="entry name" value="Ig_V-set"/>
</dbReference>
<feature type="domain" description="Immunoglobulin V-set" evidence="1">
    <location>
        <begin position="51"/>
        <end position="132"/>
    </location>
</feature>
<evidence type="ECO:0000313" key="3">
    <source>
        <dbReference type="Proteomes" id="UP001239994"/>
    </source>
</evidence>
<keyword evidence="3" id="KW-1185">Reference proteome</keyword>
<organism evidence="2 3">
    <name type="scientific">Electrophorus voltai</name>
    <dbReference type="NCBI Taxonomy" id="2609070"/>
    <lineage>
        <taxon>Eukaryota</taxon>
        <taxon>Metazoa</taxon>
        <taxon>Chordata</taxon>
        <taxon>Craniata</taxon>
        <taxon>Vertebrata</taxon>
        <taxon>Euteleostomi</taxon>
        <taxon>Actinopterygii</taxon>
        <taxon>Neopterygii</taxon>
        <taxon>Teleostei</taxon>
        <taxon>Ostariophysi</taxon>
        <taxon>Gymnotiformes</taxon>
        <taxon>Gymnotoidei</taxon>
        <taxon>Gymnotidae</taxon>
        <taxon>Electrophorus</taxon>
    </lineage>
</organism>
<dbReference type="AlphaFoldDB" id="A0AAD9E772"/>
<dbReference type="EMBL" id="JAROKS010000001">
    <property type="protein sequence ID" value="KAK1806928.1"/>
    <property type="molecule type" value="Genomic_DNA"/>
</dbReference>
<dbReference type="InterPro" id="IPR036179">
    <property type="entry name" value="Ig-like_dom_sf"/>
</dbReference>
<dbReference type="Gene3D" id="2.60.40.10">
    <property type="entry name" value="Immunoglobulins"/>
    <property type="match status" value="1"/>
</dbReference>
<protein>
    <recommendedName>
        <fullName evidence="1">Immunoglobulin V-set domain-containing protein</fullName>
    </recommendedName>
</protein>
<evidence type="ECO:0000259" key="1">
    <source>
        <dbReference type="Pfam" id="PF07686"/>
    </source>
</evidence>
<dbReference type="InterPro" id="IPR013783">
    <property type="entry name" value="Ig-like_fold"/>
</dbReference>
<gene>
    <name evidence="2" type="ORF">P4O66_005411</name>
</gene>
<reference evidence="2" key="1">
    <citation type="submission" date="2023-03" db="EMBL/GenBank/DDBJ databases">
        <title>Electrophorus voltai genome.</title>
        <authorList>
            <person name="Bian C."/>
        </authorList>
    </citation>
    <scope>NUCLEOTIDE SEQUENCE</scope>
    <source>
        <strain evidence="2">CB-2022</strain>
        <tissue evidence="2">Muscle</tissue>
    </source>
</reference>
<proteinExistence type="predicted"/>
<dbReference type="SUPFAM" id="SSF48726">
    <property type="entry name" value="Immunoglobulin"/>
    <property type="match status" value="1"/>
</dbReference>
<dbReference type="Pfam" id="PF07686">
    <property type="entry name" value="V-set"/>
    <property type="match status" value="1"/>
</dbReference>
<accession>A0AAD9E772</accession>